<reference evidence="1 2" key="1">
    <citation type="submission" date="2020-08" db="EMBL/GenBank/DDBJ databases">
        <title>Streptomycin Non-resistant strain, P. mexicana.</title>
        <authorList>
            <person name="Ganesh-Kumar S."/>
            <person name="Zhe T."/>
            <person name="Yu Z."/>
            <person name="Min Y."/>
        </authorList>
    </citation>
    <scope>NUCLEOTIDE SEQUENCE [LARGE SCALE GENOMIC DNA]</scope>
    <source>
        <strain evidence="1 2">GTZY2</strain>
    </source>
</reference>
<sequence>MADYQRNFMDALTGGYSFGQQIKQQRDQTQLKGLAALAYGMPRDQRQGHLSELAKLSPEFAQAQQKNWNAEDDRDQQELIGYARFIKNAPPEQQQAAYTNYVLPKLRARGMQAPDWTQDTQDTILKTVNALTQYDGEGGAGEQFTLGPGSKRFGPNGEVIAEVPFAPPRPQIYTDADGNVHWLTPPTFNSNGAPAPGQPKVTAPSGSTLFKGPDGMPISIGDDLDPQTRESILQNPGEWNAVPDGGSATLPSVDRAPAEYYGAPSAGAGGSTIIPGVRGPRKQDNRDQFVQLTPDEVQRAGLPRGTVAQRNLSTGAIDVVNKPDARPGTGGVVPLSAGEASAVRKQFKETKDAFNMFKAFDTALAEIPNDPRLLLDGAAKGRLGTAYNNARASLRILYNTGVLQPGELPMLENALRDPTSFSAVTDPRTRAQIDAQLDELYRVIERNIDTQVESYPQLFNGDVYRQRKAEGLQKPARYKVGQIITEGGRRYRVTGGDLNGNPEVEEVR</sequence>
<name>A0A7G9TAV4_PSEMX</name>
<dbReference type="Proteomes" id="UP000515838">
    <property type="component" value="Chromosome"/>
</dbReference>
<evidence type="ECO:0000313" key="1">
    <source>
        <dbReference type="EMBL" id="QNN77229.1"/>
    </source>
</evidence>
<accession>A0A7G9TAV4</accession>
<dbReference type="EMBL" id="CP060731">
    <property type="protein sequence ID" value="QNN77229.1"/>
    <property type="molecule type" value="Genomic_DNA"/>
</dbReference>
<evidence type="ECO:0000313" key="2">
    <source>
        <dbReference type="Proteomes" id="UP000515838"/>
    </source>
</evidence>
<dbReference type="RefSeq" id="WP_187572877.1">
    <property type="nucleotide sequence ID" value="NZ_CP060731.1"/>
</dbReference>
<proteinExistence type="predicted"/>
<dbReference type="GeneID" id="81472306"/>
<dbReference type="AlphaFoldDB" id="A0A7G9TAV4"/>
<organism evidence="1 2">
    <name type="scientific">Pseudoxanthomonas mexicana</name>
    <dbReference type="NCBI Taxonomy" id="128785"/>
    <lineage>
        <taxon>Bacteria</taxon>
        <taxon>Pseudomonadati</taxon>
        <taxon>Pseudomonadota</taxon>
        <taxon>Gammaproteobacteria</taxon>
        <taxon>Lysobacterales</taxon>
        <taxon>Lysobacteraceae</taxon>
        <taxon>Pseudoxanthomonas</taxon>
    </lineage>
</organism>
<protein>
    <submittedName>
        <fullName evidence="1">Uncharacterized protein</fullName>
    </submittedName>
</protein>
<gene>
    <name evidence="1" type="ORF">IAE60_15065</name>
</gene>